<dbReference type="RefSeq" id="WP_176216985.1">
    <property type="nucleotide sequence ID" value="NZ_FWXD01000024.1"/>
</dbReference>
<keyword evidence="3" id="KW-0808">Transferase</keyword>
<dbReference type="CDD" id="cd03811">
    <property type="entry name" value="GT4_GT28_WabH-like"/>
    <property type="match status" value="1"/>
</dbReference>
<dbReference type="Proteomes" id="UP000192761">
    <property type="component" value="Unassembled WGS sequence"/>
</dbReference>
<name>A0A1W1XXU1_9NEIS</name>
<keyword evidence="4" id="KW-1185">Reference proteome</keyword>
<dbReference type="GO" id="GO:0016757">
    <property type="term" value="F:glycosyltransferase activity"/>
    <property type="evidence" value="ECO:0007669"/>
    <property type="project" value="InterPro"/>
</dbReference>
<feature type="domain" description="Glycosyl transferase family 1" evidence="1">
    <location>
        <begin position="191"/>
        <end position="330"/>
    </location>
</feature>
<evidence type="ECO:0000313" key="3">
    <source>
        <dbReference type="EMBL" id="SMC28674.1"/>
    </source>
</evidence>
<proteinExistence type="predicted"/>
<evidence type="ECO:0000259" key="1">
    <source>
        <dbReference type="Pfam" id="PF00534"/>
    </source>
</evidence>
<organism evidence="3 4">
    <name type="scientific">Andreprevotia lacus DSM 23236</name>
    <dbReference type="NCBI Taxonomy" id="1121001"/>
    <lineage>
        <taxon>Bacteria</taxon>
        <taxon>Pseudomonadati</taxon>
        <taxon>Pseudomonadota</taxon>
        <taxon>Betaproteobacteria</taxon>
        <taxon>Neisseriales</taxon>
        <taxon>Chitinibacteraceae</taxon>
        <taxon>Andreprevotia</taxon>
    </lineage>
</organism>
<dbReference type="InterPro" id="IPR028098">
    <property type="entry name" value="Glyco_trans_4-like_N"/>
</dbReference>
<dbReference type="InterPro" id="IPR001296">
    <property type="entry name" value="Glyco_trans_1"/>
</dbReference>
<gene>
    <name evidence="3" type="ORF">SAMN02745857_03366</name>
</gene>
<dbReference type="AlphaFoldDB" id="A0A1W1XXU1"/>
<reference evidence="3 4" key="1">
    <citation type="submission" date="2017-04" db="EMBL/GenBank/DDBJ databases">
        <authorList>
            <person name="Afonso C.L."/>
            <person name="Miller P.J."/>
            <person name="Scott M.A."/>
            <person name="Spackman E."/>
            <person name="Goraichik I."/>
            <person name="Dimitrov K.M."/>
            <person name="Suarez D.L."/>
            <person name="Swayne D.E."/>
        </authorList>
    </citation>
    <scope>NUCLEOTIDE SEQUENCE [LARGE SCALE GENOMIC DNA]</scope>
    <source>
        <strain evidence="3 4">DSM 23236</strain>
    </source>
</reference>
<evidence type="ECO:0000259" key="2">
    <source>
        <dbReference type="Pfam" id="PF13439"/>
    </source>
</evidence>
<accession>A0A1W1XXU1</accession>
<protein>
    <submittedName>
        <fullName evidence="3">Glycosyltransferase involved in cell wall bisynthesis</fullName>
    </submittedName>
</protein>
<dbReference type="Pfam" id="PF00534">
    <property type="entry name" value="Glycos_transf_1"/>
    <property type="match status" value="1"/>
</dbReference>
<dbReference type="SUPFAM" id="SSF53756">
    <property type="entry name" value="UDP-Glycosyltransferase/glycogen phosphorylase"/>
    <property type="match status" value="1"/>
</dbReference>
<dbReference type="PANTHER" id="PTHR12526:SF636">
    <property type="entry name" value="BLL3647 PROTEIN"/>
    <property type="match status" value="1"/>
</dbReference>
<dbReference type="Gene3D" id="3.40.50.2000">
    <property type="entry name" value="Glycogen Phosphorylase B"/>
    <property type="match status" value="2"/>
</dbReference>
<dbReference type="PANTHER" id="PTHR12526">
    <property type="entry name" value="GLYCOSYLTRANSFERASE"/>
    <property type="match status" value="1"/>
</dbReference>
<dbReference type="EMBL" id="FWXD01000024">
    <property type="protein sequence ID" value="SMC28674.1"/>
    <property type="molecule type" value="Genomic_DNA"/>
</dbReference>
<evidence type="ECO:0000313" key="4">
    <source>
        <dbReference type="Proteomes" id="UP000192761"/>
    </source>
</evidence>
<dbReference type="Pfam" id="PF13439">
    <property type="entry name" value="Glyco_transf_4"/>
    <property type="match status" value="1"/>
</dbReference>
<sequence length="360" mass="39415">MKVLFLVRDLGLGGVERCVALVGEGLAERGIEVTVALLAGNRNLWAGRTGALNIVDLSSRWHGRKPWTWLAGWCAVRKLARGHDVVIAATFLSPLYMAYLATRGLGKRVLGWVHGPLAELDAFARMNPLHRRACQLVYRRVAELVFVSQHALGSMGRWLGQPPGAQWRVLPNFVDARQPVPAPQQGDGVLRVLFVGRIAEEKQPHLWLDTLAALNARGIPAELTVVGDGPLQGWLEQAASERGLRDQLQLAGRRDNVSDYLARADVLLLTSNFEGCPLVVLEALAAGVPVASTDAGGVYELFAERRADFVTTEASGDALAALIAAQQPQREALQRWMRQRAQHYAASATLAQWQTLLEQR</sequence>
<dbReference type="STRING" id="1121001.SAMN02745857_03366"/>
<feature type="domain" description="Glycosyltransferase subfamily 4-like N-terminal" evidence="2">
    <location>
        <begin position="13"/>
        <end position="176"/>
    </location>
</feature>